<name>A0ABQ3H185_9NEIS</name>
<evidence type="ECO:0000313" key="3">
    <source>
        <dbReference type="Proteomes" id="UP000604737"/>
    </source>
</evidence>
<gene>
    <name evidence="2" type="ORF">GCM10007350_25720</name>
</gene>
<dbReference type="RefSeq" id="WP_189461304.1">
    <property type="nucleotide sequence ID" value="NZ_BMYO01000007.1"/>
</dbReference>
<sequence>MATVDDFKSIPLKTYLRLWGHYGSSINQECLQGTFVKLDEEAGLVHLESTVYSGRTDKVPIGKVERIEDWHTGSGASGPVQKPDKIYNPNSGEWQDKGYLS</sequence>
<organism evidence="2 3">
    <name type="scientific">Jeongeupia chitinilytica</name>
    <dbReference type="NCBI Taxonomy" id="1041641"/>
    <lineage>
        <taxon>Bacteria</taxon>
        <taxon>Pseudomonadati</taxon>
        <taxon>Pseudomonadota</taxon>
        <taxon>Betaproteobacteria</taxon>
        <taxon>Neisseriales</taxon>
        <taxon>Chitinibacteraceae</taxon>
        <taxon>Jeongeupia</taxon>
    </lineage>
</organism>
<proteinExistence type="predicted"/>
<protein>
    <submittedName>
        <fullName evidence="2">Uncharacterized protein</fullName>
    </submittedName>
</protein>
<dbReference type="EMBL" id="BMYO01000007">
    <property type="protein sequence ID" value="GHD65368.1"/>
    <property type="molecule type" value="Genomic_DNA"/>
</dbReference>
<evidence type="ECO:0000313" key="2">
    <source>
        <dbReference type="EMBL" id="GHD65368.1"/>
    </source>
</evidence>
<feature type="region of interest" description="Disordered" evidence="1">
    <location>
        <begin position="70"/>
        <end position="101"/>
    </location>
</feature>
<dbReference type="Proteomes" id="UP000604737">
    <property type="component" value="Unassembled WGS sequence"/>
</dbReference>
<keyword evidence="3" id="KW-1185">Reference proteome</keyword>
<accession>A0ABQ3H185</accession>
<evidence type="ECO:0000256" key="1">
    <source>
        <dbReference type="SAM" id="MobiDB-lite"/>
    </source>
</evidence>
<reference evidence="3" key="1">
    <citation type="journal article" date="2019" name="Int. J. Syst. Evol. Microbiol.">
        <title>The Global Catalogue of Microorganisms (GCM) 10K type strain sequencing project: providing services to taxonomists for standard genome sequencing and annotation.</title>
        <authorList>
            <consortium name="The Broad Institute Genomics Platform"/>
            <consortium name="The Broad Institute Genome Sequencing Center for Infectious Disease"/>
            <person name="Wu L."/>
            <person name="Ma J."/>
        </authorList>
    </citation>
    <scope>NUCLEOTIDE SEQUENCE [LARGE SCALE GENOMIC DNA]</scope>
    <source>
        <strain evidence="3">KCTC 23701</strain>
    </source>
</reference>
<comment type="caution">
    <text evidence="2">The sequence shown here is derived from an EMBL/GenBank/DDBJ whole genome shotgun (WGS) entry which is preliminary data.</text>
</comment>